<reference evidence="2" key="1">
    <citation type="submission" date="2016-09" db="EMBL/GenBank/DDBJ databases">
        <authorList>
            <person name="Gulvik C.A."/>
        </authorList>
    </citation>
    <scope>NUCLEOTIDE SEQUENCE [LARGE SCALE GENOMIC DNA]</scope>
    <source>
        <strain evidence="2">LMG 26676</strain>
    </source>
</reference>
<protein>
    <recommendedName>
        <fullName evidence="3">TipC family immunity protein</fullName>
    </recommendedName>
</protein>
<dbReference type="RefSeq" id="WP_069640982.1">
    <property type="nucleotide sequence ID" value="NZ_JAFBEZ010000005.1"/>
</dbReference>
<proteinExistence type="predicted"/>
<evidence type="ECO:0000313" key="2">
    <source>
        <dbReference type="Proteomes" id="UP000094469"/>
    </source>
</evidence>
<keyword evidence="2" id="KW-1185">Reference proteome</keyword>
<dbReference type="Proteomes" id="UP000094469">
    <property type="component" value="Unassembled WGS sequence"/>
</dbReference>
<dbReference type="EMBL" id="MIKC01000039">
    <property type="protein sequence ID" value="OEG21588.1"/>
    <property type="molecule type" value="Genomic_DNA"/>
</dbReference>
<organism evidence="1 2">
    <name type="scientific">Enterococcus ureilyticus</name>
    <dbReference type="NCBI Taxonomy" id="1131292"/>
    <lineage>
        <taxon>Bacteria</taxon>
        <taxon>Bacillati</taxon>
        <taxon>Bacillota</taxon>
        <taxon>Bacilli</taxon>
        <taxon>Lactobacillales</taxon>
        <taxon>Enterococcaceae</taxon>
        <taxon>Enterococcus</taxon>
    </lineage>
</organism>
<dbReference type="OrthoDB" id="2221131at2"/>
<dbReference type="InterPro" id="IPR048042">
    <property type="entry name" value="TipC-like"/>
</dbReference>
<evidence type="ECO:0008006" key="3">
    <source>
        <dbReference type="Google" id="ProtNLM"/>
    </source>
</evidence>
<dbReference type="STRING" id="1131292.BCR24_06875"/>
<comment type="caution">
    <text evidence="1">The sequence shown here is derived from an EMBL/GenBank/DDBJ whole genome shotgun (WGS) entry which is preliminary data.</text>
</comment>
<dbReference type="AlphaFoldDB" id="A0A1E5H9F9"/>
<dbReference type="NCBIfam" id="NF033863">
    <property type="entry name" value="immun_TipC_fam"/>
    <property type="match status" value="1"/>
</dbReference>
<accession>A0A1E5H9F9</accession>
<name>A0A1E5H9F9_9ENTE</name>
<gene>
    <name evidence="1" type="ORF">BCR24_06875</name>
</gene>
<sequence length="203" mass="24120">MKKKPKLVVLCIVISFIGYKGLEYLKIKNVFDEMYYTEIKDIKKQTANGFPKMKQIKSWDRKKVQTFDDLTIINEQYKKEFLKQDENLTFHFGYTDKILSFVYTKKIDNGVFLQMGYSYFVKEKLLKVKVNVTLSGVDELDPTTNKEIEKYLDKYQISKEFLRNKSNEILYNTVIKDWVESYDSSFTVKNIGEVTIERDQLLK</sequence>
<evidence type="ECO:0000313" key="1">
    <source>
        <dbReference type="EMBL" id="OEG21588.1"/>
    </source>
</evidence>